<dbReference type="PANTHER" id="PTHR10426:SF88">
    <property type="entry name" value="ADIPOCYTE PLASMA MEMBRANE-ASSOCIATED PROTEIN HEMOMUCIN-RELATED"/>
    <property type="match status" value="1"/>
</dbReference>
<dbReference type="AlphaFoldDB" id="A0A8D8C8Q6"/>
<evidence type="ECO:0000313" key="6">
    <source>
        <dbReference type="EMBL" id="CAG6488388.1"/>
    </source>
</evidence>
<keyword evidence="2" id="KW-0597">Phosphoprotein</keyword>
<evidence type="ECO:0000259" key="5">
    <source>
        <dbReference type="Pfam" id="PF03088"/>
    </source>
</evidence>
<feature type="signal peptide" evidence="4">
    <location>
        <begin position="1"/>
        <end position="19"/>
    </location>
</feature>
<dbReference type="Gene3D" id="2.120.10.30">
    <property type="entry name" value="TolB, C-terminal domain"/>
    <property type="match status" value="1"/>
</dbReference>
<dbReference type="InterPro" id="IPR018119">
    <property type="entry name" value="Strictosidine_synth_cons-reg"/>
</dbReference>
<dbReference type="GO" id="GO:0012505">
    <property type="term" value="C:endomembrane system"/>
    <property type="evidence" value="ECO:0007669"/>
    <property type="project" value="TreeGrafter"/>
</dbReference>
<dbReference type="Pfam" id="PF20067">
    <property type="entry name" value="SSL_N"/>
    <property type="match status" value="1"/>
</dbReference>
<evidence type="ECO:0000256" key="2">
    <source>
        <dbReference type="ARBA" id="ARBA00022553"/>
    </source>
</evidence>
<evidence type="ECO:0000256" key="4">
    <source>
        <dbReference type="SAM" id="SignalP"/>
    </source>
</evidence>
<keyword evidence="3" id="KW-0325">Glycoprotein</keyword>
<protein>
    <submittedName>
        <fullName evidence="6">Adipocyte plasma membrane-associated protein</fullName>
    </submittedName>
</protein>
<dbReference type="InterPro" id="IPR011042">
    <property type="entry name" value="6-blade_b-propeller_TolB-like"/>
</dbReference>
<dbReference type="Pfam" id="PF03088">
    <property type="entry name" value="Str_synth"/>
    <property type="match status" value="1"/>
</dbReference>
<dbReference type="EMBL" id="HBUE01109917">
    <property type="protein sequence ID" value="CAG6488388.1"/>
    <property type="molecule type" value="Transcribed_RNA"/>
</dbReference>
<evidence type="ECO:0000256" key="1">
    <source>
        <dbReference type="ARBA" id="ARBA00009191"/>
    </source>
</evidence>
<feature type="chain" id="PRO_5034854926" evidence="4">
    <location>
        <begin position="20"/>
        <end position="442"/>
    </location>
</feature>
<feature type="domain" description="Strictosidine synthase conserved region" evidence="5">
    <location>
        <begin position="167"/>
        <end position="252"/>
    </location>
</feature>
<dbReference type="PANTHER" id="PTHR10426">
    <property type="entry name" value="STRICTOSIDINE SYNTHASE-RELATED"/>
    <property type="match status" value="1"/>
</dbReference>
<accession>A0A8D8C8Q6</accession>
<comment type="similarity">
    <text evidence="1">Belongs to the strictosidine synthase family.</text>
</comment>
<dbReference type="FunFam" id="2.120.10.30:FF:000065">
    <property type="entry name" value="Hemomucin"/>
    <property type="match status" value="1"/>
</dbReference>
<keyword evidence="4" id="KW-0732">Signal</keyword>
<sequence length="442" mass="48502">MGLVLKLLSAILLIALLPGLPPYTTFPFTGFSIAPLKKLEGPLVINRQLDDVERLLEGRLYGPEALLPLGSDIYTGIYGGQIVRINETHITPVARLGGHCESLEDEQVCSRPLGLALDTQRTNSLIAVDAYAGIWVVDMVSGVKKQLVSRDLVLDGFGVNRKPRLFNSVAVAKNGDIYWTESSSDFDLQDAVSTIFANPSGRLFKYDRKSKKNTVLLDQLYFANGVALSPDEEFVLVSETFASQVRRVYLKGKKAFESDIFVSGLPGLPDNLSGDGSGLWVPLDVAADAENPLLVHLMPNVPLIRKFCARVIALARLPFQLVHRLLPNAYTRRFLYSIGHFETLNFLIPARTTVVRMDWSGRIVGSLHGLDGTSGSSATHAVHVGEYLYLGSVRNRFVGRVRLPPGLVTGEPAPIHEKILDDAPRPKQGKLKVIRKDGEGEL</sequence>
<proteinExistence type="inferred from homology"/>
<evidence type="ECO:0000256" key="3">
    <source>
        <dbReference type="ARBA" id="ARBA00023180"/>
    </source>
</evidence>
<dbReference type="SUPFAM" id="SSF63829">
    <property type="entry name" value="Calcium-dependent phosphotriesterase"/>
    <property type="match status" value="1"/>
</dbReference>
<organism evidence="6">
    <name type="scientific">Culex pipiens</name>
    <name type="common">House mosquito</name>
    <dbReference type="NCBI Taxonomy" id="7175"/>
    <lineage>
        <taxon>Eukaryota</taxon>
        <taxon>Metazoa</taxon>
        <taxon>Ecdysozoa</taxon>
        <taxon>Arthropoda</taxon>
        <taxon>Hexapoda</taxon>
        <taxon>Insecta</taxon>
        <taxon>Pterygota</taxon>
        <taxon>Neoptera</taxon>
        <taxon>Endopterygota</taxon>
        <taxon>Diptera</taxon>
        <taxon>Nematocera</taxon>
        <taxon>Culicoidea</taxon>
        <taxon>Culicidae</taxon>
        <taxon>Culicinae</taxon>
        <taxon>Culicini</taxon>
        <taxon>Culex</taxon>
        <taxon>Culex</taxon>
    </lineage>
</organism>
<dbReference type="GO" id="GO:0016787">
    <property type="term" value="F:hydrolase activity"/>
    <property type="evidence" value="ECO:0007669"/>
    <property type="project" value="TreeGrafter"/>
</dbReference>
<name>A0A8D8C8Q6_CULPI</name>
<reference evidence="6" key="1">
    <citation type="submission" date="2021-05" db="EMBL/GenBank/DDBJ databases">
        <authorList>
            <person name="Alioto T."/>
            <person name="Alioto T."/>
            <person name="Gomez Garrido J."/>
        </authorList>
    </citation>
    <scope>NUCLEOTIDE SEQUENCE</scope>
</reference>